<organism evidence="2 3">
    <name type="scientific">Pelagomonas calceolata</name>
    <dbReference type="NCBI Taxonomy" id="35677"/>
    <lineage>
        <taxon>Eukaryota</taxon>
        <taxon>Sar</taxon>
        <taxon>Stramenopiles</taxon>
        <taxon>Ochrophyta</taxon>
        <taxon>Pelagophyceae</taxon>
        <taxon>Pelagomonadales</taxon>
        <taxon>Pelagomonadaceae</taxon>
        <taxon>Pelagomonas</taxon>
    </lineage>
</organism>
<feature type="compositionally biased region" description="Low complexity" evidence="1">
    <location>
        <begin position="134"/>
        <end position="143"/>
    </location>
</feature>
<feature type="region of interest" description="Disordered" evidence="1">
    <location>
        <begin position="166"/>
        <end position="194"/>
    </location>
</feature>
<accession>A0A8J2SRD2</accession>
<reference evidence="2" key="1">
    <citation type="submission" date="2021-11" db="EMBL/GenBank/DDBJ databases">
        <authorList>
            <consortium name="Genoscope - CEA"/>
            <person name="William W."/>
        </authorList>
    </citation>
    <scope>NUCLEOTIDE SEQUENCE</scope>
</reference>
<evidence type="ECO:0000256" key="1">
    <source>
        <dbReference type="SAM" id="MobiDB-lite"/>
    </source>
</evidence>
<name>A0A8J2SRD2_9STRA</name>
<feature type="compositionally biased region" description="Low complexity" evidence="1">
    <location>
        <begin position="36"/>
        <end position="47"/>
    </location>
</feature>
<feature type="compositionally biased region" description="Basic and acidic residues" evidence="1">
    <location>
        <begin position="98"/>
        <end position="120"/>
    </location>
</feature>
<gene>
    <name evidence="2" type="ORF">PECAL_6P00960</name>
</gene>
<comment type="caution">
    <text evidence="2">The sequence shown here is derived from an EMBL/GenBank/DDBJ whole genome shotgun (WGS) entry which is preliminary data.</text>
</comment>
<protein>
    <submittedName>
        <fullName evidence="2">Uncharacterized protein</fullName>
    </submittedName>
</protein>
<dbReference type="EMBL" id="CAKKNE010000006">
    <property type="protein sequence ID" value="CAH0378506.1"/>
    <property type="molecule type" value="Genomic_DNA"/>
</dbReference>
<proteinExistence type="predicted"/>
<keyword evidence="3" id="KW-1185">Reference proteome</keyword>
<dbReference type="Proteomes" id="UP000789595">
    <property type="component" value="Unassembled WGS sequence"/>
</dbReference>
<feature type="compositionally biased region" description="Low complexity" evidence="1">
    <location>
        <begin position="173"/>
        <end position="182"/>
    </location>
</feature>
<evidence type="ECO:0000313" key="3">
    <source>
        <dbReference type="Proteomes" id="UP000789595"/>
    </source>
</evidence>
<dbReference type="AlphaFoldDB" id="A0A8J2SRD2"/>
<feature type="region of interest" description="Disordered" evidence="1">
    <location>
        <begin position="1"/>
        <end position="150"/>
    </location>
</feature>
<feature type="compositionally biased region" description="Gly residues" evidence="1">
    <location>
        <begin position="53"/>
        <end position="68"/>
    </location>
</feature>
<sequence length="210" mass="22014">MPASPNSWAACPGPAAFEGISFSHDPDIPDEPVRDSAPISLPALASPPKKRSSGGGAGYGGSGRGSGGNSARETENDSRVLSWIEDLADVDGSAYPEATREQRARGDPEALREATREARLSGEMATDAFSGPTSPYSSPSNRRSPGRHQTLEALEHHGLAARYVAFEEPGPKSPSGWSSPAGENPFDEAVRASAAAQRLAPFKDPLLESF</sequence>
<evidence type="ECO:0000313" key="2">
    <source>
        <dbReference type="EMBL" id="CAH0378506.1"/>
    </source>
</evidence>
<feature type="compositionally biased region" description="Basic and acidic residues" evidence="1">
    <location>
        <begin position="24"/>
        <end position="34"/>
    </location>
</feature>